<feature type="compositionally biased region" description="Low complexity" evidence="1">
    <location>
        <begin position="101"/>
        <end position="113"/>
    </location>
</feature>
<protein>
    <submittedName>
        <fullName evidence="2">Uncharacterized protein</fullName>
    </submittedName>
</protein>
<feature type="region of interest" description="Disordered" evidence="1">
    <location>
        <begin position="1"/>
        <end position="130"/>
    </location>
</feature>
<evidence type="ECO:0000313" key="2">
    <source>
        <dbReference type="EMBL" id="MCI3244278.1"/>
    </source>
</evidence>
<proteinExistence type="predicted"/>
<accession>A0ABS9XQH6</accession>
<evidence type="ECO:0000313" key="3">
    <source>
        <dbReference type="Proteomes" id="UP001165270"/>
    </source>
</evidence>
<reference evidence="2" key="1">
    <citation type="submission" date="2022-03" db="EMBL/GenBank/DDBJ databases">
        <title>Streptomyces 7R015 and 7R016 isolated from Barleria lupulina in Thailand.</title>
        <authorList>
            <person name="Kanchanasin P."/>
            <person name="Phongsopitanun W."/>
            <person name="Tanasupawat S."/>
        </authorList>
    </citation>
    <scope>NUCLEOTIDE SEQUENCE</scope>
    <source>
        <strain evidence="2">7R016</strain>
    </source>
</reference>
<dbReference type="Proteomes" id="UP001165270">
    <property type="component" value="Unassembled WGS sequence"/>
</dbReference>
<keyword evidence="3" id="KW-1185">Reference proteome</keyword>
<organism evidence="2 3">
    <name type="scientific">Streptomyces spinosisporus</name>
    <dbReference type="NCBI Taxonomy" id="2927582"/>
    <lineage>
        <taxon>Bacteria</taxon>
        <taxon>Bacillati</taxon>
        <taxon>Actinomycetota</taxon>
        <taxon>Actinomycetes</taxon>
        <taxon>Kitasatosporales</taxon>
        <taxon>Streptomycetaceae</taxon>
        <taxon>Streptomyces</taxon>
    </lineage>
</organism>
<dbReference type="EMBL" id="JALDAX010000014">
    <property type="protein sequence ID" value="MCI3244278.1"/>
    <property type="molecule type" value="Genomic_DNA"/>
</dbReference>
<name>A0ABS9XQH6_9ACTN</name>
<sequence>MREGQEETEAGRSLVRPSEDSAHGPRFVPGQGPMTPGQAIALQRTAGNSAVRRAVGENGGPGLKTPWAARTSSKRTQDDVGIERGESPPQQQQRVDKEQQATRTTRSGRAGTSVKGKEKAEEPEEIGNPTLQFTSRYVGARTQTLAGSQEIGFEQDATLRRADGMTTPAADAYDFWQEVTDENRQIAPSAVNYRPKTTKRGWVVDGPFRPPYNTDDGTIVNAADHITFNDSPGFSGSMRMTNGYWLCSYEVRFRWKVRRKLGGRFTKNEPFWTSDEMVHRVDSTFDPQNPDAPAQITATAAGNRTWSAALPN</sequence>
<dbReference type="RefSeq" id="WP_242712262.1">
    <property type="nucleotide sequence ID" value="NZ_JALDAX010000014.1"/>
</dbReference>
<feature type="compositionally biased region" description="Basic and acidic residues" evidence="1">
    <location>
        <begin position="75"/>
        <end position="86"/>
    </location>
</feature>
<gene>
    <name evidence="2" type="ORF">MQN93_31620</name>
</gene>
<comment type="caution">
    <text evidence="2">The sequence shown here is derived from an EMBL/GenBank/DDBJ whole genome shotgun (WGS) entry which is preliminary data.</text>
</comment>
<evidence type="ECO:0000256" key="1">
    <source>
        <dbReference type="SAM" id="MobiDB-lite"/>
    </source>
</evidence>